<proteinExistence type="predicted"/>
<dbReference type="AlphaFoldDB" id="A0A1Z1MTT1"/>
<dbReference type="GeneID" id="33362195"/>
<protein>
    <submittedName>
        <fullName evidence="1">Uncharacterized protein</fullName>
    </submittedName>
</protein>
<name>A0A1Z1MTT1_DIGSM</name>
<keyword evidence="1" id="KW-0934">Plastid</keyword>
<organism evidence="1">
    <name type="scientific">Digenea simplex</name>
    <name type="common">Marine red alga</name>
    <name type="synonym">Conferva simplex</name>
    <dbReference type="NCBI Taxonomy" id="945030"/>
    <lineage>
        <taxon>Eukaryota</taxon>
        <taxon>Rhodophyta</taxon>
        <taxon>Florideophyceae</taxon>
        <taxon>Rhodymeniophycidae</taxon>
        <taxon>Ceramiales</taxon>
        <taxon>Rhodomelaceae</taxon>
        <taxon>Polysiphonioideae</taxon>
        <taxon>Digenea</taxon>
    </lineage>
</organism>
<reference evidence="1" key="1">
    <citation type="journal article" date="2017" name="J. Phycol.">
        <title>Analysis of chloroplast genomes and a supermatrix inform reclassification of the Rhodomelaceae (Rhodophyta).</title>
        <authorList>
            <person name="Diaz-Tapia P."/>
            <person name="Maggs C.A."/>
            <person name="West J.A."/>
            <person name="Verbruggen H."/>
        </authorList>
    </citation>
    <scope>NUCLEOTIDE SEQUENCE</scope>
    <source>
        <strain evidence="1">PD1820</strain>
    </source>
</reference>
<sequence length="65" mass="7624">MASNLKNIYYNYKKYGENNSENYNLDHNNNLDSVDLPTGWSFICLDETINYYTECNSKALESIEE</sequence>
<keyword evidence="1" id="KW-0150">Chloroplast</keyword>
<gene>
    <name evidence="1" type="primary">ConsOrf1</name>
</gene>
<dbReference type="RefSeq" id="YP_009399691.1">
    <property type="nucleotide sequence ID" value="NC_035298.1"/>
</dbReference>
<geneLocation type="chloroplast" evidence="1"/>
<evidence type="ECO:0000313" key="1">
    <source>
        <dbReference type="EMBL" id="ARW69510.1"/>
    </source>
</evidence>
<accession>A0A1Z1MTT1</accession>
<dbReference type="EMBL" id="MF101465">
    <property type="protein sequence ID" value="ARW69510.1"/>
    <property type="molecule type" value="Genomic_DNA"/>
</dbReference>